<reference evidence="1" key="1">
    <citation type="submission" date="2023-04" db="EMBL/GenBank/DDBJ databases">
        <title>A chromosome-level genome assembly of the parasitoid wasp Eretmocerus hayati.</title>
        <authorList>
            <person name="Zhong Y."/>
            <person name="Liu S."/>
            <person name="Liu Y."/>
        </authorList>
    </citation>
    <scope>NUCLEOTIDE SEQUENCE</scope>
    <source>
        <strain evidence="1">ZJU_SS_LIU_2023</strain>
    </source>
</reference>
<organism evidence="1 2">
    <name type="scientific">Eretmocerus hayati</name>
    <dbReference type="NCBI Taxonomy" id="131215"/>
    <lineage>
        <taxon>Eukaryota</taxon>
        <taxon>Metazoa</taxon>
        <taxon>Ecdysozoa</taxon>
        <taxon>Arthropoda</taxon>
        <taxon>Hexapoda</taxon>
        <taxon>Insecta</taxon>
        <taxon>Pterygota</taxon>
        <taxon>Neoptera</taxon>
        <taxon>Endopterygota</taxon>
        <taxon>Hymenoptera</taxon>
        <taxon>Apocrita</taxon>
        <taxon>Proctotrupomorpha</taxon>
        <taxon>Chalcidoidea</taxon>
        <taxon>Aphelinidae</taxon>
        <taxon>Aphelininae</taxon>
        <taxon>Eretmocerus</taxon>
    </lineage>
</organism>
<protein>
    <submittedName>
        <fullName evidence="1">Uncharacterized protein</fullName>
    </submittedName>
</protein>
<name>A0ACC2Q0K9_9HYME</name>
<dbReference type="Proteomes" id="UP001239111">
    <property type="component" value="Chromosome 1"/>
</dbReference>
<proteinExistence type="predicted"/>
<comment type="caution">
    <text evidence="1">The sequence shown here is derived from an EMBL/GenBank/DDBJ whole genome shotgun (WGS) entry which is preliminary data.</text>
</comment>
<sequence length="336" mass="38581">MDKFKDSGKKEEKKYVLCPICKGTGLCEQDDLAIRNDEIFNILPSKNGIEERPRDDARYSWSDGIREKENPSSQNIQQGHSQDLASIMEHFLDDPKDDQNPSETLRTSIQKLKKNQPDQNLSALKDVLFISKNYPELVEPVMSIVYRKLASLLQNTRFQVVGLSAHLTAQFFKVTQYAQRPEFDELAAAILQKTAHMNKHVREISNKTLETMVSYVPYAHCVRILTSPRGAGHKNPEVRAAVSRLIENVVRVIGEKTLLNAPQMKDTRCKIFTALAKFLIDGNLETRANARKQVKHLFKHSEFENSFHQCIDLKLYEKVQKDFIALKYDCMEKNNL</sequence>
<dbReference type="EMBL" id="CM056741">
    <property type="protein sequence ID" value="KAJ8688107.1"/>
    <property type="molecule type" value="Genomic_DNA"/>
</dbReference>
<keyword evidence="2" id="KW-1185">Reference proteome</keyword>
<accession>A0ACC2Q0K9</accession>
<evidence type="ECO:0000313" key="1">
    <source>
        <dbReference type="EMBL" id="KAJ8688107.1"/>
    </source>
</evidence>
<gene>
    <name evidence="1" type="ORF">QAD02_023902</name>
</gene>
<evidence type="ECO:0000313" key="2">
    <source>
        <dbReference type="Proteomes" id="UP001239111"/>
    </source>
</evidence>